<dbReference type="PANTHER" id="PTHR21660:SF11">
    <property type="entry name" value="FAMILY PROTEIN, PUTATIVE (AFU_ORTHOLOGUE AFUA_4G04355)-RELATED"/>
    <property type="match status" value="1"/>
</dbReference>
<dbReference type="PANTHER" id="PTHR21660">
    <property type="entry name" value="THIOESTERASE SUPERFAMILY MEMBER-RELATED"/>
    <property type="match status" value="1"/>
</dbReference>
<reference evidence="4" key="1">
    <citation type="journal article" date="2013" name="Genome Announc.">
        <title>Draft genome sequence of the basidiomycetous yeast-like fungus Pseudozyma hubeiensis SY62, which produces an abundant amount of the biosurfactant mannosylerythritol lipids.</title>
        <authorList>
            <person name="Konishi M."/>
            <person name="Hatada Y."/>
            <person name="Horiuchi J."/>
        </authorList>
    </citation>
    <scope>NUCLEOTIDE SEQUENCE [LARGE SCALE GENOMIC DNA]</scope>
    <source>
        <strain evidence="4">SY62</strain>
    </source>
</reference>
<dbReference type="CDD" id="cd03443">
    <property type="entry name" value="PaaI_thioesterase"/>
    <property type="match status" value="1"/>
</dbReference>
<evidence type="ECO:0000313" key="4">
    <source>
        <dbReference type="Proteomes" id="UP000014071"/>
    </source>
</evidence>
<dbReference type="STRING" id="1305764.R9PF93"/>
<name>R9PF93_PSEHS</name>
<comment type="similarity">
    <text evidence="1">Belongs to the thioesterase PaaI family.</text>
</comment>
<evidence type="ECO:0000313" key="3">
    <source>
        <dbReference type="EMBL" id="GAC99902.1"/>
    </source>
</evidence>
<dbReference type="SUPFAM" id="SSF54637">
    <property type="entry name" value="Thioesterase/thiol ester dehydrase-isomerase"/>
    <property type="match status" value="1"/>
</dbReference>
<dbReference type="Proteomes" id="UP000014071">
    <property type="component" value="Unassembled WGS sequence"/>
</dbReference>
<organism evidence="3 4">
    <name type="scientific">Pseudozyma hubeiensis (strain SY62)</name>
    <name type="common">Yeast</name>
    <dbReference type="NCBI Taxonomy" id="1305764"/>
    <lineage>
        <taxon>Eukaryota</taxon>
        <taxon>Fungi</taxon>
        <taxon>Dikarya</taxon>
        <taxon>Basidiomycota</taxon>
        <taxon>Ustilaginomycotina</taxon>
        <taxon>Ustilaginomycetes</taxon>
        <taxon>Ustilaginales</taxon>
        <taxon>Ustilaginaceae</taxon>
        <taxon>Pseudozyma</taxon>
    </lineage>
</organism>
<dbReference type="InterPro" id="IPR006683">
    <property type="entry name" value="Thioestr_dom"/>
</dbReference>
<dbReference type="AlphaFoldDB" id="R9PF93"/>
<evidence type="ECO:0000259" key="2">
    <source>
        <dbReference type="Pfam" id="PF03061"/>
    </source>
</evidence>
<dbReference type="GO" id="GO:0047617">
    <property type="term" value="F:fatty acyl-CoA hydrolase activity"/>
    <property type="evidence" value="ECO:0007669"/>
    <property type="project" value="InterPro"/>
</dbReference>
<dbReference type="OrthoDB" id="46529at2759"/>
<dbReference type="GeneID" id="24112768"/>
<gene>
    <name evidence="3" type="ORF">PHSY_007505</name>
</gene>
<dbReference type="Gene3D" id="3.10.129.10">
    <property type="entry name" value="Hotdog Thioesterase"/>
    <property type="match status" value="1"/>
</dbReference>
<accession>R9PF93</accession>
<proteinExistence type="inferred from homology"/>
<evidence type="ECO:0000256" key="1">
    <source>
        <dbReference type="ARBA" id="ARBA00008324"/>
    </source>
</evidence>
<keyword evidence="4" id="KW-1185">Reference proteome</keyword>
<sequence>MSEAANPSAVEGAVTLEMINELQKQVLDNNPIYKYLLSDLTITSVSPGFIEAQVPITSTLMNSKNILHGSTSATIIDWIGGIVIASTSPDRFKNRGVSVDIHATYVGAAKQGDLLIIRGTSNKVGRNLAFIDVKILCRKPGVHLRIETLGRIRTESHSIVFRQQLDARTSIVDR</sequence>
<feature type="domain" description="Thioesterase" evidence="2">
    <location>
        <begin position="65"/>
        <end position="140"/>
    </location>
</feature>
<protein>
    <recommendedName>
        <fullName evidence="2">Thioesterase domain-containing protein</fullName>
    </recommendedName>
</protein>
<dbReference type="HOGENOM" id="CLU_089876_12_0_1"/>
<dbReference type="Pfam" id="PF03061">
    <property type="entry name" value="4HBT"/>
    <property type="match status" value="1"/>
</dbReference>
<dbReference type="InterPro" id="IPR029069">
    <property type="entry name" value="HotDog_dom_sf"/>
</dbReference>
<dbReference type="RefSeq" id="XP_012193489.1">
    <property type="nucleotide sequence ID" value="XM_012338099.1"/>
</dbReference>
<dbReference type="EMBL" id="DF238833">
    <property type="protein sequence ID" value="GAC99902.1"/>
    <property type="molecule type" value="Genomic_DNA"/>
</dbReference>
<dbReference type="eggNOG" id="KOG3328">
    <property type="taxonomic scope" value="Eukaryota"/>
</dbReference>
<dbReference type="InterPro" id="IPR039298">
    <property type="entry name" value="ACOT13"/>
</dbReference>